<evidence type="ECO:0000256" key="2">
    <source>
        <dbReference type="ARBA" id="ARBA00022801"/>
    </source>
</evidence>
<feature type="binding site" evidence="5">
    <location>
        <position position="647"/>
    </location>
    <ligand>
        <name>Zn(2+)</name>
        <dbReference type="ChEBI" id="CHEBI:29105"/>
        <label>1</label>
    </ligand>
</feature>
<evidence type="ECO:0000256" key="4">
    <source>
        <dbReference type="PIRSR" id="PIRSR623088-2"/>
    </source>
</evidence>
<keyword evidence="7" id="KW-1133">Transmembrane helix</keyword>
<feature type="binding site" evidence="4">
    <location>
        <begin position="606"/>
        <end position="610"/>
    </location>
    <ligand>
        <name>AMP</name>
        <dbReference type="ChEBI" id="CHEBI:456215"/>
    </ligand>
</feature>
<organism evidence="9">
    <name type="scientific">Alexandrium monilatum</name>
    <dbReference type="NCBI Taxonomy" id="311494"/>
    <lineage>
        <taxon>Eukaryota</taxon>
        <taxon>Sar</taxon>
        <taxon>Alveolata</taxon>
        <taxon>Dinophyceae</taxon>
        <taxon>Gonyaulacales</taxon>
        <taxon>Pyrocystaceae</taxon>
        <taxon>Alexandrium</taxon>
    </lineage>
</organism>
<feature type="binding site" evidence="5">
    <location>
        <position position="768"/>
    </location>
    <ligand>
        <name>Zn(2+)</name>
        <dbReference type="ChEBI" id="CHEBI:29105"/>
        <label>1</label>
    </ligand>
</feature>
<dbReference type="SUPFAM" id="SSF109604">
    <property type="entry name" value="HD-domain/PDEase-like"/>
    <property type="match status" value="1"/>
</dbReference>
<dbReference type="Gene3D" id="1.10.1300.10">
    <property type="entry name" value="3'5'-cyclic nucleotide phosphodiesterase, catalytic domain"/>
    <property type="match status" value="1"/>
</dbReference>
<feature type="binding site" evidence="5">
    <location>
        <position position="647"/>
    </location>
    <ligand>
        <name>Zn(2+)</name>
        <dbReference type="ChEBI" id="CHEBI:29105"/>
        <label>2</label>
    </ligand>
</feature>
<protein>
    <recommendedName>
        <fullName evidence="6">Phosphodiesterase</fullName>
        <ecNumber evidence="6">3.1.4.-</ecNumber>
    </recommendedName>
</protein>
<dbReference type="PANTHER" id="PTHR11347">
    <property type="entry name" value="CYCLIC NUCLEOTIDE PHOSPHODIESTERASE"/>
    <property type="match status" value="1"/>
</dbReference>
<dbReference type="InterPro" id="IPR036971">
    <property type="entry name" value="PDEase_catalytic_dom_sf"/>
</dbReference>
<keyword evidence="7" id="KW-0812">Transmembrane</keyword>
<dbReference type="GO" id="GO:0007165">
    <property type="term" value="P:signal transduction"/>
    <property type="evidence" value="ECO:0007669"/>
    <property type="project" value="InterPro"/>
</dbReference>
<dbReference type="GO" id="GO:0004114">
    <property type="term" value="F:3',5'-cyclic-nucleotide phosphodiesterase activity"/>
    <property type="evidence" value="ECO:0007669"/>
    <property type="project" value="InterPro"/>
</dbReference>
<evidence type="ECO:0000256" key="3">
    <source>
        <dbReference type="PIRSR" id="PIRSR623088-1"/>
    </source>
</evidence>
<dbReference type="InterPro" id="IPR023088">
    <property type="entry name" value="PDEase"/>
</dbReference>
<dbReference type="PROSITE" id="PS00126">
    <property type="entry name" value="PDEASE_I_1"/>
    <property type="match status" value="1"/>
</dbReference>
<feature type="binding site" evidence="4">
    <location>
        <position position="647"/>
    </location>
    <ligand>
        <name>AMP</name>
        <dbReference type="ChEBI" id="CHEBI:456215"/>
    </ligand>
</feature>
<feature type="transmembrane region" description="Helical" evidence="7">
    <location>
        <begin position="137"/>
        <end position="159"/>
    </location>
</feature>
<feature type="binding site" evidence="5">
    <location>
        <position position="610"/>
    </location>
    <ligand>
        <name>Zn(2+)</name>
        <dbReference type="ChEBI" id="CHEBI:29105"/>
        <label>1</label>
    </ligand>
</feature>
<dbReference type="AlphaFoldDB" id="A0A7S4SDW9"/>
<dbReference type="EC" id="3.1.4.-" evidence="6"/>
<dbReference type="EMBL" id="HBNR01068914">
    <property type="protein sequence ID" value="CAE4642579.1"/>
    <property type="molecule type" value="Transcribed_RNA"/>
</dbReference>
<dbReference type="PRINTS" id="PR00387">
    <property type="entry name" value="PDIESTERASE1"/>
</dbReference>
<accession>A0A7S4SDW9</accession>
<feature type="binding site" evidence="4">
    <location>
        <position position="768"/>
    </location>
    <ligand>
        <name>AMP</name>
        <dbReference type="ChEBI" id="CHEBI:456215"/>
    </ligand>
</feature>
<evidence type="ECO:0000256" key="5">
    <source>
        <dbReference type="PIRSR" id="PIRSR623088-3"/>
    </source>
</evidence>
<keyword evidence="7" id="KW-0472">Membrane</keyword>
<dbReference type="InterPro" id="IPR023174">
    <property type="entry name" value="PDEase_CS"/>
</dbReference>
<proteinExistence type="inferred from homology"/>
<evidence type="ECO:0000256" key="6">
    <source>
        <dbReference type="RuleBase" id="RU363067"/>
    </source>
</evidence>
<evidence type="ECO:0000256" key="7">
    <source>
        <dbReference type="SAM" id="Phobius"/>
    </source>
</evidence>
<dbReference type="PROSITE" id="PS51845">
    <property type="entry name" value="PDEASE_I_2"/>
    <property type="match status" value="1"/>
</dbReference>
<dbReference type="GO" id="GO:0046872">
    <property type="term" value="F:metal ion binding"/>
    <property type="evidence" value="ECO:0007669"/>
    <property type="project" value="UniProtKB-KW"/>
</dbReference>
<dbReference type="InterPro" id="IPR003607">
    <property type="entry name" value="HD/PDEase_dom"/>
</dbReference>
<dbReference type="CDD" id="cd00077">
    <property type="entry name" value="HDc"/>
    <property type="match status" value="1"/>
</dbReference>
<feature type="transmembrane region" description="Helical" evidence="7">
    <location>
        <begin position="384"/>
        <end position="408"/>
    </location>
</feature>
<keyword evidence="2 6" id="KW-0378">Hydrolase</keyword>
<feature type="domain" description="PDEase" evidence="8">
    <location>
        <begin position="511"/>
        <end position="862"/>
    </location>
</feature>
<feature type="transmembrane region" description="Helical" evidence="7">
    <location>
        <begin position="112"/>
        <end position="130"/>
    </location>
</feature>
<comment type="cofactor">
    <cofactor evidence="6">
        <name>a divalent metal cation</name>
        <dbReference type="ChEBI" id="CHEBI:60240"/>
    </cofactor>
    <text evidence="6">Binds 2 divalent metal cations per subunit. Site 1 may preferentially bind zinc ions, while site 2 has a preference for magnesium and/or manganese ions.</text>
</comment>
<evidence type="ECO:0000259" key="8">
    <source>
        <dbReference type="PROSITE" id="PS51845"/>
    </source>
</evidence>
<feature type="binding site" evidence="5">
    <location>
        <position position="646"/>
    </location>
    <ligand>
        <name>Zn(2+)</name>
        <dbReference type="ChEBI" id="CHEBI:29105"/>
        <label>1</label>
    </ligand>
</feature>
<reference evidence="9" key="1">
    <citation type="submission" date="2021-01" db="EMBL/GenBank/DDBJ databases">
        <authorList>
            <person name="Corre E."/>
            <person name="Pelletier E."/>
            <person name="Niang G."/>
            <person name="Scheremetjew M."/>
            <person name="Finn R."/>
            <person name="Kale V."/>
            <person name="Holt S."/>
            <person name="Cochrane G."/>
            <person name="Meng A."/>
            <person name="Brown T."/>
            <person name="Cohen L."/>
        </authorList>
    </citation>
    <scope>NUCLEOTIDE SEQUENCE</scope>
    <source>
        <strain evidence="9">CCMP3105</strain>
    </source>
</reference>
<dbReference type="InterPro" id="IPR002073">
    <property type="entry name" value="PDEase_catalytic_dom"/>
</dbReference>
<gene>
    <name evidence="9" type="ORF">AMON00008_LOCUS48791</name>
</gene>
<feature type="transmembrane region" description="Helical" evidence="7">
    <location>
        <begin position="80"/>
        <end position="100"/>
    </location>
</feature>
<evidence type="ECO:0000313" key="9">
    <source>
        <dbReference type="EMBL" id="CAE4642579.1"/>
    </source>
</evidence>
<feature type="transmembrane region" description="Helical" evidence="7">
    <location>
        <begin position="240"/>
        <end position="259"/>
    </location>
</feature>
<feature type="binding site" evidence="4">
    <location>
        <position position="819"/>
    </location>
    <ligand>
        <name>AMP</name>
        <dbReference type="ChEBI" id="CHEBI:456215"/>
    </ligand>
</feature>
<dbReference type="Pfam" id="PF00233">
    <property type="entry name" value="PDEase_I"/>
    <property type="match status" value="1"/>
</dbReference>
<comment type="similarity">
    <text evidence="6">Belongs to the cyclic nucleotide phosphodiesterase family.</text>
</comment>
<feature type="active site" description="Proton donor" evidence="3">
    <location>
        <position position="606"/>
    </location>
</feature>
<sequence>MAKVAPIDQLEQRTVSLAPPGQTHNDFARSSIRLSTNTAAERSTIPAARWWSGLPLPLCRPARCENAACAALRRFLKVRYFTIVLLVSLILALFLRDLFVLCQVPTNTELDVILTCVFLLFAVEFLGLCLTEVSYPFGFFFWMDLVGTLSMTFDISYMLGNDATQPVRVDEDAARGENFILVRAARAAKLGARAGRLSRVLKILRFIPYLLGSDLSKEIARVKVTKVISSQLSNVLSTRVALQAIILVVVLPLFQIFLYPEVDDSMSVWTEVLSRSAAEYRSASRAGNATAASSAMAKLEGQLRDCADFYSTLNYAPWSACYGSHVHSGGSFLCKPKEVPFKYQFPLARPGRNASIWEVSYRQFQVSFDLSTPKQEEAAATIGLVWFIIVIMCIFGLVMSSSISAVALQPLERMLSVVRQRCGEIFKYTDNLRDTESASKGDQVSETDDLEKASEFMLLEKVVAKLAAIVHISSVNKDIELKQDMNENEMMMLNWMQGTQVCAEAGGTVVEVREAEAEPVKELENNQRGFLSGRAPSHLPREAVDTLTTEDFNPLDLTKEIRIAVAAYIITSFHSSSTWVRSNVIDAKLLRYVAAVEGKYKDNPFHNFSHGLDVLHTVAQSMASVNAEGFITETMQFWMMIAAIAHDVGHSGVNNQFLVETSHELALRYNDRSPMENMHCALLFKIATDPETDIFSQVDKPLYKEMRKSIIGVILHTDMAKHNEMVKELGVLYQMSSDAFDAQLPGTAVAGSQAHMQLVLNALVHSADVGNPTKPWEICKTLAHLCLDEFFAQGDLERAAGIPVQMLNDRDKVNRPNSQVGFIEFVITPLVVNLVSLFPQLDAIALRLGQNAQLWAQAWQDEANPSPEAAGKVTVRVQRVSARCQAVMREMRTPEQMTL</sequence>
<name>A0A7S4SDW9_9DINO</name>
<evidence type="ECO:0000256" key="1">
    <source>
        <dbReference type="ARBA" id="ARBA00022723"/>
    </source>
</evidence>
<keyword evidence="1 5" id="KW-0479">Metal-binding</keyword>